<dbReference type="PANTHER" id="PTHR12398:SF20">
    <property type="entry name" value="PROTEIN PHOSPHATASE 1 REGULATORY INHIBITOR SUBUNIT 2"/>
    <property type="match status" value="1"/>
</dbReference>
<evidence type="ECO:0000313" key="3">
    <source>
        <dbReference type="EMBL" id="KAK2568348.1"/>
    </source>
</evidence>
<dbReference type="Pfam" id="PF04979">
    <property type="entry name" value="IPP-2"/>
    <property type="match status" value="1"/>
</dbReference>
<comment type="caution">
    <text evidence="3">The sequence shown here is derived from an EMBL/GenBank/DDBJ whole genome shotgun (WGS) entry which is preliminary data.</text>
</comment>
<accession>A0AAD9QVN0</accession>
<feature type="compositionally biased region" description="Basic and acidic residues" evidence="2">
    <location>
        <begin position="37"/>
        <end position="48"/>
    </location>
</feature>
<dbReference type="AlphaFoldDB" id="A0AAD9QVN0"/>
<keyword evidence="3" id="KW-0650">Protein phosphatase inhibitor</keyword>
<reference evidence="3" key="2">
    <citation type="journal article" date="2023" name="Science">
        <title>Genomic signatures of disease resistance in endangered staghorn corals.</title>
        <authorList>
            <person name="Vollmer S.V."/>
            <person name="Selwyn J.D."/>
            <person name="Despard B.A."/>
            <person name="Roesel C.L."/>
        </authorList>
    </citation>
    <scope>NUCLEOTIDE SEQUENCE</scope>
    <source>
        <strain evidence="3">K2</strain>
    </source>
</reference>
<dbReference type="GO" id="GO:0004864">
    <property type="term" value="F:protein phosphatase inhibitor activity"/>
    <property type="evidence" value="ECO:0007669"/>
    <property type="project" value="UniProtKB-KW"/>
</dbReference>
<dbReference type="EMBL" id="JARQWQ010000012">
    <property type="protein sequence ID" value="KAK2568348.1"/>
    <property type="molecule type" value="Genomic_DNA"/>
</dbReference>
<comment type="similarity">
    <text evidence="1">Belongs to the protein phosphatase inhibitor 2 family.</text>
</comment>
<dbReference type="PANTHER" id="PTHR12398">
    <property type="entry name" value="PROTEIN PHOSPHATASE INHIBITOR"/>
    <property type="match status" value="1"/>
</dbReference>
<evidence type="ECO:0000256" key="2">
    <source>
        <dbReference type="SAM" id="MobiDB-lite"/>
    </source>
</evidence>
<evidence type="ECO:0000313" key="4">
    <source>
        <dbReference type="Proteomes" id="UP001249851"/>
    </source>
</evidence>
<keyword evidence="4" id="KW-1185">Reference proteome</keyword>
<organism evidence="3 4">
    <name type="scientific">Acropora cervicornis</name>
    <name type="common">Staghorn coral</name>
    <dbReference type="NCBI Taxonomy" id="6130"/>
    <lineage>
        <taxon>Eukaryota</taxon>
        <taxon>Metazoa</taxon>
        <taxon>Cnidaria</taxon>
        <taxon>Anthozoa</taxon>
        <taxon>Hexacorallia</taxon>
        <taxon>Scleractinia</taxon>
        <taxon>Astrocoeniina</taxon>
        <taxon>Acroporidae</taxon>
        <taxon>Acropora</taxon>
    </lineage>
</organism>
<dbReference type="InterPro" id="IPR007062">
    <property type="entry name" value="PPI-2"/>
</dbReference>
<reference evidence="3" key="1">
    <citation type="journal article" date="2023" name="G3 (Bethesda)">
        <title>Whole genome assembly and annotation of the endangered Caribbean coral Acropora cervicornis.</title>
        <authorList>
            <person name="Selwyn J.D."/>
            <person name="Vollmer S.V."/>
        </authorList>
    </citation>
    <scope>NUCLEOTIDE SEQUENCE</scope>
    <source>
        <strain evidence="3">K2</strain>
    </source>
</reference>
<dbReference type="Gene3D" id="6.10.250.1050">
    <property type="match status" value="2"/>
</dbReference>
<feature type="compositionally biased region" description="Basic residues" evidence="2">
    <location>
        <begin position="121"/>
        <end position="133"/>
    </location>
</feature>
<feature type="region of interest" description="Disordered" evidence="2">
    <location>
        <begin position="151"/>
        <end position="187"/>
    </location>
</feature>
<evidence type="ECO:0000256" key="1">
    <source>
        <dbReference type="ARBA" id="ARBA00005472"/>
    </source>
</evidence>
<sequence>MEDDASPPKRGILRNRSEEKHHSGIHWDEMNILMTHHPPDKDYGHMKINEPPTPYNKWKEPDCEEGEGAVDPFSDDEADPGKFDAENLHDRIKDAPRRPSWEEEDSDGEEEESGLSESQRRKNREFKDKRKKHYNEYSKVKLARKLIEQELKEIDDDDGTSNNKTEEPSSSKAEATGSADTEMEDAE</sequence>
<proteinExistence type="inferred from homology"/>
<name>A0AAD9QVN0_ACRCE</name>
<feature type="compositionally biased region" description="Basic and acidic residues" evidence="2">
    <location>
        <begin position="79"/>
        <end position="101"/>
    </location>
</feature>
<gene>
    <name evidence="3" type="ORF">P5673_007366</name>
</gene>
<feature type="compositionally biased region" description="Acidic residues" evidence="2">
    <location>
        <begin position="62"/>
        <end position="78"/>
    </location>
</feature>
<dbReference type="Proteomes" id="UP001249851">
    <property type="component" value="Unassembled WGS sequence"/>
</dbReference>
<feature type="compositionally biased region" description="Acidic residues" evidence="2">
    <location>
        <begin position="102"/>
        <end position="114"/>
    </location>
</feature>
<protein>
    <submittedName>
        <fullName evidence="3">Protein phosphatase inhibitor 2</fullName>
    </submittedName>
</protein>
<feature type="compositionally biased region" description="Basic and acidic residues" evidence="2">
    <location>
        <begin position="15"/>
        <end position="29"/>
    </location>
</feature>
<feature type="region of interest" description="Disordered" evidence="2">
    <location>
        <begin position="1"/>
        <end position="133"/>
    </location>
</feature>
<dbReference type="GO" id="GO:0009966">
    <property type="term" value="P:regulation of signal transduction"/>
    <property type="evidence" value="ECO:0007669"/>
    <property type="project" value="InterPro"/>
</dbReference>